<dbReference type="EMBL" id="JARYMX010000002">
    <property type="protein sequence ID" value="KAJ9561100.1"/>
    <property type="molecule type" value="Genomic_DNA"/>
</dbReference>
<accession>A0AA38TUA2</accession>
<evidence type="ECO:0000259" key="1">
    <source>
        <dbReference type="Pfam" id="PF00078"/>
    </source>
</evidence>
<sequence length="119" mass="13814">MSFGLTNAPTAFMDLMNRMCRPMLDRSVIVFIDEILIYSKMKEDHVEHLREGIKVDPTKVEAVMKWETPKTPIEIRSFLGLAGYYGLFIHDSSKIAVPLTKQTWKNERFVWGEEQTTAF</sequence>
<name>A0AA38TUA2_9ASTR</name>
<dbReference type="InterPro" id="IPR051320">
    <property type="entry name" value="Viral_Replic_Matur_Polypro"/>
</dbReference>
<keyword evidence="3" id="KW-1185">Reference proteome</keyword>
<dbReference type="Proteomes" id="UP001172457">
    <property type="component" value="Chromosome 2"/>
</dbReference>
<gene>
    <name evidence="2" type="ORF">OSB04_006260</name>
</gene>
<comment type="caution">
    <text evidence="2">The sequence shown here is derived from an EMBL/GenBank/DDBJ whole genome shotgun (WGS) entry which is preliminary data.</text>
</comment>
<dbReference type="SUPFAM" id="SSF56672">
    <property type="entry name" value="DNA/RNA polymerases"/>
    <property type="match status" value="1"/>
</dbReference>
<organism evidence="2 3">
    <name type="scientific">Centaurea solstitialis</name>
    <name type="common">yellow star-thistle</name>
    <dbReference type="NCBI Taxonomy" id="347529"/>
    <lineage>
        <taxon>Eukaryota</taxon>
        <taxon>Viridiplantae</taxon>
        <taxon>Streptophyta</taxon>
        <taxon>Embryophyta</taxon>
        <taxon>Tracheophyta</taxon>
        <taxon>Spermatophyta</taxon>
        <taxon>Magnoliopsida</taxon>
        <taxon>eudicotyledons</taxon>
        <taxon>Gunneridae</taxon>
        <taxon>Pentapetalae</taxon>
        <taxon>asterids</taxon>
        <taxon>campanulids</taxon>
        <taxon>Asterales</taxon>
        <taxon>Asteraceae</taxon>
        <taxon>Carduoideae</taxon>
        <taxon>Cardueae</taxon>
        <taxon>Centaureinae</taxon>
        <taxon>Centaurea</taxon>
    </lineage>
</organism>
<proteinExistence type="predicted"/>
<dbReference type="PANTHER" id="PTHR33064">
    <property type="entry name" value="POL PROTEIN"/>
    <property type="match status" value="1"/>
</dbReference>
<dbReference type="InterPro" id="IPR043502">
    <property type="entry name" value="DNA/RNA_pol_sf"/>
</dbReference>
<dbReference type="InterPro" id="IPR000477">
    <property type="entry name" value="RT_dom"/>
</dbReference>
<dbReference type="InterPro" id="IPR043128">
    <property type="entry name" value="Rev_trsase/Diguanyl_cyclase"/>
</dbReference>
<feature type="domain" description="Reverse transcriptase" evidence="1">
    <location>
        <begin position="1"/>
        <end position="51"/>
    </location>
</feature>
<dbReference type="Pfam" id="PF00078">
    <property type="entry name" value="RVT_1"/>
    <property type="match status" value="1"/>
</dbReference>
<dbReference type="Gene3D" id="3.30.70.270">
    <property type="match status" value="2"/>
</dbReference>
<evidence type="ECO:0000313" key="3">
    <source>
        <dbReference type="Proteomes" id="UP001172457"/>
    </source>
</evidence>
<dbReference type="PANTHER" id="PTHR33064:SF37">
    <property type="entry name" value="RIBONUCLEASE H"/>
    <property type="match status" value="1"/>
</dbReference>
<reference evidence="2" key="1">
    <citation type="submission" date="2023-03" db="EMBL/GenBank/DDBJ databases">
        <title>Chromosome-scale reference genome and RAD-based genetic map of yellow starthistle (Centaurea solstitialis) reveal putative structural variation and QTLs associated with invader traits.</title>
        <authorList>
            <person name="Reatini B."/>
            <person name="Cang F.A."/>
            <person name="Jiang Q."/>
            <person name="Mckibben M.T.W."/>
            <person name="Barker M.S."/>
            <person name="Rieseberg L.H."/>
            <person name="Dlugosch K.M."/>
        </authorList>
    </citation>
    <scope>NUCLEOTIDE SEQUENCE</scope>
    <source>
        <strain evidence="2">CAN-66</strain>
        <tissue evidence="2">Leaf</tissue>
    </source>
</reference>
<dbReference type="AlphaFoldDB" id="A0AA38TUA2"/>
<evidence type="ECO:0000313" key="2">
    <source>
        <dbReference type="EMBL" id="KAJ9561100.1"/>
    </source>
</evidence>
<protein>
    <recommendedName>
        <fullName evidence="1">Reverse transcriptase domain-containing protein</fullName>
    </recommendedName>
</protein>